<evidence type="ECO:0000259" key="4">
    <source>
        <dbReference type="Pfam" id="PF00210"/>
    </source>
</evidence>
<dbReference type="PRINTS" id="PR01346">
    <property type="entry name" value="HELNAPAPROT"/>
</dbReference>
<accession>A0A4Y8REZ4</accession>
<comment type="similarity">
    <text evidence="1 2">Belongs to the Dps family.</text>
</comment>
<keyword evidence="6" id="KW-1185">Reference proteome</keyword>
<dbReference type="OrthoDB" id="9797687at2"/>
<dbReference type="PANTHER" id="PTHR42932">
    <property type="entry name" value="GENERAL STRESS PROTEIN 20U"/>
    <property type="match status" value="1"/>
</dbReference>
<dbReference type="CDD" id="cd01043">
    <property type="entry name" value="DPS"/>
    <property type="match status" value="1"/>
</dbReference>
<dbReference type="InterPro" id="IPR009078">
    <property type="entry name" value="Ferritin-like_SF"/>
</dbReference>
<dbReference type="PIRSF" id="PIRSF005900">
    <property type="entry name" value="Dps"/>
    <property type="match status" value="1"/>
</dbReference>
<dbReference type="InterPro" id="IPR002177">
    <property type="entry name" value="DPS_DNA-bd"/>
</dbReference>
<name>A0A4Y8REZ4_9HYPH</name>
<reference evidence="5 6" key="1">
    <citation type="submission" date="2019-03" db="EMBL/GenBank/DDBJ databases">
        <title>Jiella endophytica sp. nov., a novel endophytic bacterium isolated from root of Ficus microcarpa Linn. f.</title>
        <authorList>
            <person name="Tuo L."/>
        </authorList>
    </citation>
    <scope>NUCLEOTIDE SEQUENCE [LARGE SCALE GENOMIC DNA]</scope>
    <source>
        <strain evidence="5 6">CBS5Q-3</strain>
    </source>
</reference>
<protein>
    <submittedName>
        <fullName evidence="5">DNA starvation/stationary phase protection protein Dps</fullName>
    </submittedName>
</protein>
<evidence type="ECO:0000256" key="2">
    <source>
        <dbReference type="RuleBase" id="RU003875"/>
    </source>
</evidence>
<proteinExistence type="inferred from homology"/>
<dbReference type="EMBL" id="SOZD01000006">
    <property type="protein sequence ID" value="TFF19793.1"/>
    <property type="molecule type" value="Genomic_DNA"/>
</dbReference>
<dbReference type="Proteomes" id="UP000298179">
    <property type="component" value="Unassembled WGS sequence"/>
</dbReference>
<feature type="compositionally biased region" description="Basic residues" evidence="3">
    <location>
        <begin position="1"/>
        <end position="14"/>
    </location>
</feature>
<evidence type="ECO:0000256" key="3">
    <source>
        <dbReference type="SAM" id="MobiDB-lite"/>
    </source>
</evidence>
<evidence type="ECO:0000313" key="5">
    <source>
        <dbReference type="EMBL" id="TFF19793.1"/>
    </source>
</evidence>
<dbReference type="InterPro" id="IPR023188">
    <property type="entry name" value="DPS_DNA-bd_CS"/>
</dbReference>
<feature type="domain" description="Ferritin/DPS" evidence="4">
    <location>
        <begin position="29"/>
        <end position="168"/>
    </location>
</feature>
<dbReference type="NCBIfam" id="NF006975">
    <property type="entry name" value="PRK09448.1"/>
    <property type="match status" value="1"/>
</dbReference>
<dbReference type="PANTHER" id="PTHR42932:SF3">
    <property type="entry name" value="DNA PROTECTION DURING STARVATION PROTEIN"/>
    <property type="match status" value="1"/>
</dbReference>
<dbReference type="SUPFAM" id="SSF47240">
    <property type="entry name" value="Ferritin-like"/>
    <property type="match status" value="1"/>
</dbReference>
<dbReference type="Pfam" id="PF00210">
    <property type="entry name" value="Ferritin"/>
    <property type="match status" value="1"/>
</dbReference>
<dbReference type="PROSITE" id="PS00819">
    <property type="entry name" value="DPS_2"/>
    <property type="match status" value="1"/>
</dbReference>
<dbReference type="GO" id="GO:0008199">
    <property type="term" value="F:ferric iron binding"/>
    <property type="evidence" value="ECO:0007669"/>
    <property type="project" value="InterPro"/>
</dbReference>
<dbReference type="InterPro" id="IPR008331">
    <property type="entry name" value="Ferritin_DPS_dom"/>
</dbReference>
<evidence type="ECO:0000256" key="1">
    <source>
        <dbReference type="ARBA" id="ARBA00009497"/>
    </source>
</evidence>
<sequence>MAKANKTGKTKLHPTKNPISENVRGSMVELLQTHLATAVDITYQTKQAHWNVKGMNFIAVHELFDDLHEVVEDYVDKIAERLTALGGQAHGTVQASVENTILDPYPLELVKSEDHLKRLADSYAKWSKAAQEGLEEAGEAGDDLTEDLLTEVARGLDKSIYFLESHFQA</sequence>
<dbReference type="Gene3D" id="1.20.1260.10">
    <property type="match status" value="1"/>
</dbReference>
<dbReference type="PROSITE" id="PS00818">
    <property type="entry name" value="DPS_1"/>
    <property type="match status" value="1"/>
</dbReference>
<gene>
    <name evidence="5" type="primary">dps</name>
    <name evidence="5" type="synonym">pexB</name>
    <name evidence="5" type="ORF">E3C22_19115</name>
</gene>
<evidence type="ECO:0000313" key="6">
    <source>
        <dbReference type="Proteomes" id="UP000298179"/>
    </source>
</evidence>
<feature type="region of interest" description="Disordered" evidence="3">
    <location>
        <begin position="1"/>
        <end position="20"/>
    </location>
</feature>
<dbReference type="GO" id="GO:0016722">
    <property type="term" value="F:oxidoreductase activity, acting on metal ions"/>
    <property type="evidence" value="ECO:0007669"/>
    <property type="project" value="InterPro"/>
</dbReference>
<organism evidence="5 6">
    <name type="scientific">Jiella endophytica</name>
    <dbReference type="NCBI Taxonomy" id="2558362"/>
    <lineage>
        <taxon>Bacteria</taxon>
        <taxon>Pseudomonadati</taxon>
        <taxon>Pseudomonadota</taxon>
        <taxon>Alphaproteobacteria</taxon>
        <taxon>Hyphomicrobiales</taxon>
        <taxon>Aurantimonadaceae</taxon>
        <taxon>Jiella</taxon>
    </lineage>
</organism>
<dbReference type="InterPro" id="IPR012347">
    <property type="entry name" value="Ferritin-like"/>
</dbReference>
<dbReference type="RefSeq" id="WP_134763474.1">
    <property type="nucleotide sequence ID" value="NZ_SOZD01000006.1"/>
</dbReference>
<dbReference type="AlphaFoldDB" id="A0A4Y8REZ4"/>
<comment type="caution">
    <text evidence="5">The sequence shown here is derived from an EMBL/GenBank/DDBJ whole genome shotgun (WGS) entry which is preliminary data.</text>
</comment>